<dbReference type="GO" id="GO:0035091">
    <property type="term" value="F:phosphatidylinositol binding"/>
    <property type="evidence" value="ECO:0007669"/>
    <property type="project" value="TreeGrafter"/>
</dbReference>
<dbReference type="OrthoDB" id="10255128at2759"/>
<dbReference type="STRING" id="1280837.A0A316VF51"/>
<evidence type="ECO:0000313" key="2">
    <source>
        <dbReference type="EMBL" id="PWN36212.1"/>
    </source>
</evidence>
<dbReference type="CDD" id="cd11524">
    <property type="entry name" value="SYLF"/>
    <property type="match status" value="1"/>
</dbReference>
<sequence>MAKDGDPSSSTEKKAVQTEGRWARWGRAGFDKSIKVSDWFSPYANKVSEAVGGERFWPQSNDMPLELEKCERILRAFTVEGVQQKDSKEESVQDAQGNWITKKVKVLRKIPPAAIRNAKGIAIFSSMRSGIAPLGGGGGSGLFLARLPNGSWSGPSAISPQSGAVGLLLGIDFLDVVLLINSEKTLETFKTHRVDLGAETGVTAGPYGTGYSAEASYDRAPVYSYVRNRGAYAGIELLGQVFLHRFDENERFYYWPGIGARDIFEGKVRIPPVVYPLHRALRDAETGRAQGGKLERTEYDIIKIPEIEEEEIVQDGERLRLPPTPAELEMMEAAGIPDEE</sequence>
<reference evidence="2 3" key="1">
    <citation type="journal article" date="2018" name="Mol. Biol. Evol.">
        <title>Broad Genomic Sampling Reveals a Smut Pathogenic Ancestry of the Fungal Clade Ustilaginomycotina.</title>
        <authorList>
            <person name="Kijpornyongpan T."/>
            <person name="Mondo S.J."/>
            <person name="Barry K."/>
            <person name="Sandor L."/>
            <person name="Lee J."/>
            <person name="Lipzen A."/>
            <person name="Pangilinan J."/>
            <person name="LaButti K."/>
            <person name="Hainaut M."/>
            <person name="Henrissat B."/>
            <person name="Grigoriev I.V."/>
            <person name="Spatafora J.W."/>
            <person name="Aime M.C."/>
        </authorList>
    </citation>
    <scope>NUCLEOTIDE SEQUENCE [LARGE SCALE GENOMIC DNA]</scope>
    <source>
        <strain evidence="2 3">MCA 3882</strain>
    </source>
</reference>
<dbReference type="PANTHER" id="PTHR15629">
    <property type="entry name" value="SH3YL1 PROTEIN"/>
    <property type="match status" value="1"/>
</dbReference>
<organism evidence="2 3">
    <name type="scientific">Meira miltonrushii</name>
    <dbReference type="NCBI Taxonomy" id="1280837"/>
    <lineage>
        <taxon>Eukaryota</taxon>
        <taxon>Fungi</taxon>
        <taxon>Dikarya</taxon>
        <taxon>Basidiomycota</taxon>
        <taxon>Ustilaginomycotina</taxon>
        <taxon>Exobasidiomycetes</taxon>
        <taxon>Exobasidiales</taxon>
        <taxon>Brachybasidiaceae</taxon>
        <taxon>Meira</taxon>
    </lineage>
</organism>
<dbReference type="RefSeq" id="XP_025356514.1">
    <property type="nucleotide sequence ID" value="XM_025497320.1"/>
</dbReference>
<dbReference type="InterPro" id="IPR051702">
    <property type="entry name" value="SH3_domain_YSC84-like"/>
</dbReference>
<feature type="non-terminal residue" evidence="2">
    <location>
        <position position="340"/>
    </location>
</feature>
<accession>A0A316VF51</accession>
<dbReference type="PANTHER" id="PTHR15629:SF40">
    <property type="entry name" value="YSC84 ACTIN-BINDING DOMAIN-CONTAINING PROTEIN"/>
    <property type="match status" value="1"/>
</dbReference>
<dbReference type="GeneID" id="37019101"/>
<dbReference type="EMBL" id="KZ819603">
    <property type="protein sequence ID" value="PWN36212.1"/>
    <property type="molecule type" value="Genomic_DNA"/>
</dbReference>
<evidence type="ECO:0000259" key="1">
    <source>
        <dbReference type="Pfam" id="PF04366"/>
    </source>
</evidence>
<dbReference type="Proteomes" id="UP000245771">
    <property type="component" value="Unassembled WGS sequence"/>
</dbReference>
<keyword evidence="3" id="KW-1185">Reference proteome</keyword>
<proteinExistence type="predicted"/>
<dbReference type="InterPro" id="IPR007461">
    <property type="entry name" value="Ysc84_actin-binding"/>
</dbReference>
<evidence type="ECO:0000313" key="3">
    <source>
        <dbReference type="Proteomes" id="UP000245771"/>
    </source>
</evidence>
<feature type="domain" description="Ysc84 actin-binding" evidence="1">
    <location>
        <begin position="163"/>
        <end position="283"/>
    </location>
</feature>
<gene>
    <name evidence="2" type="ORF">FA14DRAFT_146468</name>
</gene>
<dbReference type="InParanoid" id="A0A316VF51"/>
<dbReference type="Pfam" id="PF04366">
    <property type="entry name" value="Ysc84"/>
    <property type="match status" value="1"/>
</dbReference>
<dbReference type="AlphaFoldDB" id="A0A316VF51"/>
<protein>
    <recommendedName>
        <fullName evidence="1">Ysc84 actin-binding domain-containing protein</fullName>
    </recommendedName>
</protein>
<name>A0A316VF51_9BASI</name>